<sequence length="358" mass="35628">MYRQTLTTALRSFAHAGKHSYAAPSRGLATIMCSKHGSPQSVLTVAQDTDVGAPGDGQVLLKMISAPVTPHDLAMVGGVGEVRASLPCAAGLMGVGEVVASGPGAKATVGGKVVVALPGIGTWQSQALAPDAAVCTVPSSLSTEAAAALVSAALPAQLLLDNFTNLQSGDVVVCNGGDSPVGVALVQLAKAMGLKIAAVVSEEAGEEVKAKLTSLGADAVISNASSSGGRAALRELGAAKLAVNLVGGKSTQALTKALGPGGVLVTAGGKARQGVEVSVPALIFNGIEVKGFSLVRWLSMTPPEEKQSAIEVLASKVSSGIISSGIELPTKAFTCDELDAAITLASTEGVMESTLLSL</sequence>
<dbReference type="InterPro" id="IPR051034">
    <property type="entry name" value="Mito_Enoyl-ACP_Reductase"/>
</dbReference>
<evidence type="ECO:0000256" key="3">
    <source>
        <dbReference type="ARBA" id="ARBA00022516"/>
    </source>
</evidence>
<dbReference type="CDD" id="cd08290">
    <property type="entry name" value="ETR"/>
    <property type="match status" value="1"/>
</dbReference>
<reference evidence="14" key="1">
    <citation type="submission" date="2021-01" db="EMBL/GenBank/DDBJ databases">
        <authorList>
            <person name="Corre E."/>
            <person name="Pelletier E."/>
            <person name="Niang G."/>
            <person name="Scheremetjew M."/>
            <person name="Finn R."/>
            <person name="Kale V."/>
            <person name="Holt S."/>
            <person name="Cochrane G."/>
            <person name="Meng A."/>
            <person name="Brown T."/>
            <person name="Cohen L."/>
        </authorList>
    </citation>
    <scope>NUCLEOTIDE SEQUENCE</scope>
    <source>
        <strain evidence="14">CCMP1661</strain>
    </source>
</reference>
<proteinExistence type="inferred from homology"/>
<dbReference type="EC" id="1.3.1.104" evidence="11"/>
<comment type="subcellular location">
    <subcellularLocation>
        <location evidence="1">Mitochondrion</location>
    </subcellularLocation>
</comment>
<evidence type="ECO:0000259" key="13">
    <source>
        <dbReference type="SMART" id="SM00829"/>
    </source>
</evidence>
<organism evidence="14">
    <name type="scientific">Fibrocapsa japonica</name>
    <dbReference type="NCBI Taxonomy" id="94617"/>
    <lineage>
        <taxon>Eukaryota</taxon>
        <taxon>Sar</taxon>
        <taxon>Stramenopiles</taxon>
        <taxon>Ochrophyta</taxon>
        <taxon>Raphidophyceae</taxon>
        <taxon>Chattonellales</taxon>
        <taxon>Chattonellaceae</taxon>
        <taxon>Fibrocapsa</taxon>
    </lineage>
</organism>
<gene>
    <name evidence="14" type="ORF">FJAP1339_LOCUS3595</name>
</gene>
<dbReference type="GO" id="GO:0005739">
    <property type="term" value="C:mitochondrion"/>
    <property type="evidence" value="ECO:0007669"/>
    <property type="project" value="UniProtKB-SubCell"/>
</dbReference>
<evidence type="ECO:0000256" key="7">
    <source>
        <dbReference type="ARBA" id="ARBA00023002"/>
    </source>
</evidence>
<accession>A0A7S2UW84</accession>
<dbReference type="EMBL" id="HBHR01007317">
    <property type="protein sequence ID" value="CAD9861073.1"/>
    <property type="molecule type" value="Transcribed_RNA"/>
</dbReference>
<feature type="domain" description="Enoyl reductase (ER)" evidence="13">
    <location>
        <begin position="37"/>
        <end position="356"/>
    </location>
</feature>
<evidence type="ECO:0000256" key="6">
    <source>
        <dbReference type="ARBA" id="ARBA00022946"/>
    </source>
</evidence>
<evidence type="ECO:0000256" key="4">
    <source>
        <dbReference type="ARBA" id="ARBA00022832"/>
    </source>
</evidence>
<dbReference type="InterPro" id="IPR011032">
    <property type="entry name" value="GroES-like_sf"/>
</dbReference>
<dbReference type="InterPro" id="IPR013154">
    <property type="entry name" value="ADH-like_N"/>
</dbReference>
<evidence type="ECO:0000313" key="14">
    <source>
        <dbReference type="EMBL" id="CAD9861073.1"/>
    </source>
</evidence>
<keyword evidence="8" id="KW-0443">Lipid metabolism</keyword>
<dbReference type="SUPFAM" id="SSF51735">
    <property type="entry name" value="NAD(P)-binding Rossmann-fold domains"/>
    <property type="match status" value="1"/>
</dbReference>
<dbReference type="Pfam" id="PF08240">
    <property type="entry name" value="ADH_N"/>
    <property type="match status" value="1"/>
</dbReference>
<name>A0A7S2UW84_9STRA</name>
<evidence type="ECO:0000256" key="2">
    <source>
        <dbReference type="ARBA" id="ARBA00010371"/>
    </source>
</evidence>
<dbReference type="InterPro" id="IPR036291">
    <property type="entry name" value="NAD(P)-bd_dom_sf"/>
</dbReference>
<evidence type="ECO:0000256" key="10">
    <source>
        <dbReference type="ARBA" id="ARBA00023160"/>
    </source>
</evidence>
<keyword evidence="4" id="KW-0276">Fatty acid metabolism</keyword>
<dbReference type="SMART" id="SM00829">
    <property type="entry name" value="PKS_ER"/>
    <property type="match status" value="1"/>
</dbReference>
<dbReference type="SUPFAM" id="SSF50129">
    <property type="entry name" value="GroES-like"/>
    <property type="match status" value="1"/>
</dbReference>
<keyword evidence="10" id="KW-0275">Fatty acid biosynthesis</keyword>
<dbReference type="PANTHER" id="PTHR43981:SF2">
    <property type="entry name" value="ENOYL-[ACYL-CARRIER-PROTEIN] REDUCTASE, MITOCHONDRIAL"/>
    <property type="match status" value="1"/>
</dbReference>
<keyword evidence="7" id="KW-0560">Oxidoreductase</keyword>
<evidence type="ECO:0000256" key="12">
    <source>
        <dbReference type="ARBA" id="ARBA00048843"/>
    </source>
</evidence>
<evidence type="ECO:0000256" key="5">
    <source>
        <dbReference type="ARBA" id="ARBA00022857"/>
    </source>
</evidence>
<dbReference type="Gene3D" id="3.90.180.10">
    <property type="entry name" value="Medium-chain alcohol dehydrogenases, catalytic domain"/>
    <property type="match status" value="1"/>
</dbReference>
<evidence type="ECO:0000256" key="1">
    <source>
        <dbReference type="ARBA" id="ARBA00004173"/>
    </source>
</evidence>
<protein>
    <recommendedName>
        <fullName evidence="11">enoyl-[acyl-carrier-protein] reductase</fullName>
        <ecNumber evidence="11">1.3.1.104</ecNumber>
    </recommendedName>
</protein>
<keyword evidence="3" id="KW-0444">Lipid biosynthesis</keyword>
<keyword evidence="9" id="KW-0496">Mitochondrion</keyword>
<dbReference type="InterPro" id="IPR013149">
    <property type="entry name" value="ADH-like_C"/>
</dbReference>
<evidence type="ECO:0000256" key="11">
    <source>
        <dbReference type="ARBA" id="ARBA00038963"/>
    </source>
</evidence>
<dbReference type="GO" id="GO:0141148">
    <property type="term" value="F:enoyl-[acyl-carrier-protein] reductase (NADPH) activity"/>
    <property type="evidence" value="ECO:0007669"/>
    <property type="project" value="UniProtKB-EC"/>
</dbReference>
<dbReference type="GO" id="GO:0006633">
    <property type="term" value="P:fatty acid biosynthetic process"/>
    <property type="evidence" value="ECO:0007669"/>
    <property type="project" value="UniProtKB-KW"/>
</dbReference>
<evidence type="ECO:0000256" key="9">
    <source>
        <dbReference type="ARBA" id="ARBA00023128"/>
    </source>
</evidence>
<dbReference type="Gene3D" id="3.40.50.720">
    <property type="entry name" value="NAD(P)-binding Rossmann-like Domain"/>
    <property type="match status" value="1"/>
</dbReference>
<keyword evidence="5" id="KW-0521">NADP</keyword>
<evidence type="ECO:0000256" key="8">
    <source>
        <dbReference type="ARBA" id="ARBA00023098"/>
    </source>
</evidence>
<dbReference type="InterPro" id="IPR020843">
    <property type="entry name" value="ER"/>
</dbReference>
<dbReference type="Pfam" id="PF00107">
    <property type="entry name" value="ADH_zinc_N"/>
    <property type="match status" value="1"/>
</dbReference>
<dbReference type="AlphaFoldDB" id="A0A7S2UW84"/>
<keyword evidence="6" id="KW-0809">Transit peptide</keyword>
<dbReference type="PANTHER" id="PTHR43981">
    <property type="entry name" value="ENOYL-[ACYL-CARRIER-PROTEIN] REDUCTASE, MITOCHONDRIAL"/>
    <property type="match status" value="1"/>
</dbReference>
<comment type="catalytic activity">
    <reaction evidence="12">
        <text>a 2,3-saturated acyl-[ACP] + NADP(+) = a (2E)-enoyl-[ACP] + NADPH + H(+)</text>
        <dbReference type="Rhea" id="RHEA:22564"/>
        <dbReference type="Rhea" id="RHEA-COMP:9925"/>
        <dbReference type="Rhea" id="RHEA-COMP:9926"/>
        <dbReference type="ChEBI" id="CHEBI:15378"/>
        <dbReference type="ChEBI" id="CHEBI:57783"/>
        <dbReference type="ChEBI" id="CHEBI:58349"/>
        <dbReference type="ChEBI" id="CHEBI:78784"/>
        <dbReference type="ChEBI" id="CHEBI:78785"/>
        <dbReference type="EC" id="1.3.1.104"/>
    </reaction>
</comment>
<comment type="similarity">
    <text evidence="2">Belongs to the zinc-containing alcohol dehydrogenase family. Quinone oxidoreductase subfamily.</text>
</comment>